<name>A0ABV7L2J8_9PROT</name>
<evidence type="ECO:0000259" key="1">
    <source>
        <dbReference type="Pfam" id="PF13649"/>
    </source>
</evidence>
<sequence length="271" mass="29619">MTELKDTRRQAPPELAAAYAEIFAGLDRLGPGHEETTARMLALVHPFLPHPARIADMGCGTGADAVDLALTLPEAQVYAVDALPEMARACRDRARRAGIAPRVTVFVGDMCGDFLDRLGMDQLDLIWASSSVWAVGRGTALASWAPLLRPGGWLLFSDLVWLSAPDQRPRDIAAFWKDAYPDMVTPGQVVTEIAQAGLQPISQHLLSAEDWQAYYGPLPERLDRIRARAESPDSALARAASALASEIRIFDSGFGSYTSGFFIARKPLWDW</sequence>
<dbReference type="Proteomes" id="UP001595528">
    <property type="component" value="Unassembled WGS sequence"/>
</dbReference>
<accession>A0ABV7L2J8</accession>
<dbReference type="Gene3D" id="3.40.50.150">
    <property type="entry name" value="Vaccinia Virus protein VP39"/>
    <property type="match status" value="1"/>
</dbReference>
<dbReference type="GO" id="GO:0032259">
    <property type="term" value="P:methylation"/>
    <property type="evidence" value="ECO:0007669"/>
    <property type="project" value="UniProtKB-KW"/>
</dbReference>
<gene>
    <name evidence="2" type="ORF">ACFOGJ_15390</name>
</gene>
<evidence type="ECO:0000313" key="2">
    <source>
        <dbReference type="EMBL" id="MFC3228628.1"/>
    </source>
</evidence>
<dbReference type="PANTHER" id="PTHR43464:SF94">
    <property type="entry name" value="MALONYL-[ACYL-CARRIER PROTEIN] O-METHYLTRANSFERASE"/>
    <property type="match status" value="1"/>
</dbReference>
<keyword evidence="2" id="KW-0489">Methyltransferase</keyword>
<dbReference type="InterPro" id="IPR041698">
    <property type="entry name" value="Methyltransf_25"/>
</dbReference>
<dbReference type="SUPFAM" id="SSF53335">
    <property type="entry name" value="S-adenosyl-L-methionine-dependent methyltransferases"/>
    <property type="match status" value="1"/>
</dbReference>
<proteinExistence type="predicted"/>
<comment type="caution">
    <text evidence="2">The sequence shown here is derived from an EMBL/GenBank/DDBJ whole genome shotgun (WGS) entry which is preliminary data.</text>
</comment>
<organism evidence="2 3">
    <name type="scientific">Marinibaculum pumilum</name>
    <dbReference type="NCBI Taxonomy" id="1766165"/>
    <lineage>
        <taxon>Bacteria</taxon>
        <taxon>Pseudomonadati</taxon>
        <taxon>Pseudomonadota</taxon>
        <taxon>Alphaproteobacteria</taxon>
        <taxon>Rhodospirillales</taxon>
        <taxon>Rhodospirillaceae</taxon>
        <taxon>Marinibaculum</taxon>
    </lineage>
</organism>
<keyword evidence="2" id="KW-0808">Transferase</keyword>
<dbReference type="Pfam" id="PF13649">
    <property type="entry name" value="Methyltransf_25"/>
    <property type="match status" value="1"/>
</dbReference>
<dbReference type="PANTHER" id="PTHR43464">
    <property type="entry name" value="METHYLTRANSFERASE"/>
    <property type="match status" value="1"/>
</dbReference>
<evidence type="ECO:0000313" key="3">
    <source>
        <dbReference type="Proteomes" id="UP001595528"/>
    </source>
</evidence>
<dbReference type="GO" id="GO:0008168">
    <property type="term" value="F:methyltransferase activity"/>
    <property type="evidence" value="ECO:0007669"/>
    <property type="project" value="UniProtKB-KW"/>
</dbReference>
<keyword evidence="3" id="KW-1185">Reference proteome</keyword>
<protein>
    <submittedName>
        <fullName evidence="2">Class I SAM-dependent methyltransferase</fullName>
    </submittedName>
</protein>
<dbReference type="CDD" id="cd02440">
    <property type="entry name" value="AdoMet_MTases"/>
    <property type="match status" value="1"/>
</dbReference>
<dbReference type="RefSeq" id="WP_379901934.1">
    <property type="nucleotide sequence ID" value="NZ_JBHRTR010000028.1"/>
</dbReference>
<dbReference type="EMBL" id="JBHRTR010000028">
    <property type="protein sequence ID" value="MFC3228628.1"/>
    <property type="molecule type" value="Genomic_DNA"/>
</dbReference>
<feature type="domain" description="Methyltransferase" evidence="1">
    <location>
        <begin position="54"/>
        <end position="152"/>
    </location>
</feature>
<reference evidence="3" key="1">
    <citation type="journal article" date="2019" name="Int. J. Syst. Evol. Microbiol.">
        <title>The Global Catalogue of Microorganisms (GCM) 10K type strain sequencing project: providing services to taxonomists for standard genome sequencing and annotation.</title>
        <authorList>
            <consortium name="The Broad Institute Genomics Platform"/>
            <consortium name="The Broad Institute Genome Sequencing Center for Infectious Disease"/>
            <person name="Wu L."/>
            <person name="Ma J."/>
        </authorList>
    </citation>
    <scope>NUCLEOTIDE SEQUENCE [LARGE SCALE GENOMIC DNA]</scope>
    <source>
        <strain evidence="3">KCTC 42964</strain>
    </source>
</reference>
<dbReference type="InterPro" id="IPR029063">
    <property type="entry name" value="SAM-dependent_MTases_sf"/>
</dbReference>